<evidence type="ECO:0000313" key="4">
    <source>
        <dbReference type="Proteomes" id="UP001476798"/>
    </source>
</evidence>
<sequence length="89" mass="10094">MYARDHANRPQFQAEEYRDSDRLVCLEDGLWSFPEAYCKIECPEAPNIPSAKLLTADCLASGHDVGSFCRYRCSSGFYVVGSLKKKKPR</sequence>
<protein>
    <recommendedName>
        <fullName evidence="2">Sushi domain-containing protein</fullName>
    </recommendedName>
</protein>
<evidence type="ECO:0000313" key="3">
    <source>
        <dbReference type="EMBL" id="MEQ2165765.1"/>
    </source>
</evidence>
<dbReference type="InterPro" id="IPR043543">
    <property type="entry name" value="PAPPA/PAPPA2"/>
</dbReference>
<dbReference type="InterPro" id="IPR035976">
    <property type="entry name" value="Sushi/SCR/CCP_sf"/>
</dbReference>
<dbReference type="EMBL" id="JAHRIO010021919">
    <property type="protein sequence ID" value="MEQ2165765.1"/>
    <property type="molecule type" value="Genomic_DNA"/>
</dbReference>
<keyword evidence="1" id="KW-1015">Disulfide bond</keyword>
<proteinExistence type="predicted"/>
<gene>
    <name evidence="3" type="ORF">GOODEAATRI_020569</name>
</gene>
<dbReference type="PANTHER" id="PTHR46130:SF1">
    <property type="entry name" value="PAPPALYSIN-2"/>
    <property type="match status" value="1"/>
</dbReference>
<dbReference type="InterPro" id="IPR000436">
    <property type="entry name" value="Sushi_SCR_CCP_dom"/>
</dbReference>
<feature type="domain" description="Sushi" evidence="2">
    <location>
        <begin position="42"/>
        <end position="83"/>
    </location>
</feature>
<keyword evidence="4" id="KW-1185">Reference proteome</keyword>
<dbReference type="Gene3D" id="2.10.70.10">
    <property type="entry name" value="Complement Module, domain 1"/>
    <property type="match status" value="1"/>
</dbReference>
<organism evidence="3 4">
    <name type="scientific">Goodea atripinnis</name>
    <dbReference type="NCBI Taxonomy" id="208336"/>
    <lineage>
        <taxon>Eukaryota</taxon>
        <taxon>Metazoa</taxon>
        <taxon>Chordata</taxon>
        <taxon>Craniata</taxon>
        <taxon>Vertebrata</taxon>
        <taxon>Euteleostomi</taxon>
        <taxon>Actinopterygii</taxon>
        <taxon>Neopterygii</taxon>
        <taxon>Teleostei</taxon>
        <taxon>Neoteleostei</taxon>
        <taxon>Acanthomorphata</taxon>
        <taxon>Ovalentaria</taxon>
        <taxon>Atherinomorphae</taxon>
        <taxon>Cyprinodontiformes</taxon>
        <taxon>Goodeidae</taxon>
        <taxon>Goodea</taxon>
    </lineage>
</organism>
<name>A0ABV0N3B3_9TELE</name>
<reference evidence="3 4" key="1">
    <citation type="submission" date="2021-06" db="EMBL/GenBank/DDBJ databases">
        <authorList>
            <person name="Palmer J.M."/>
        </authorList>
    </citation>
    <scope>NUCLEOTIDE SEQUENCE [LARGE SCALE GENOMIC DNA]</scope>
    <source>
        <strain evidence="3 4">GA_2019</strain>
        <tissue evidence="3">Muscle</tissue>
    </source>
</reference>
<dbReference type="PANTHER" id="PTHR46130">
    <property type="entry name" value="LAMGL DOMAIN-CONTAINING PROTEIN"/>
    <property type="match status" value="1"/>
</dbReference>
<comment type="caution">
    <text evidence="3">The sequence shown here is derived from an EMBL/GenBank/DDBJ whole genome shotgun (WGS) entry which is preliminary data.</text>
</comment>
<accession>A0ABV0N3B3</accession>
<evidence type="ECO:0000259" key="2">
    <source>
        <dbReference type="Pfam" id="PF00084"/>
    </source>
</evidence>
<dbReference type="Proteomes" id="UP001476798">
    <property type="component" value="Unassembled WGS sequence"/>
</dbReference>
<dbReference type="Pfam" id="PF00084">
    <property type="entry name" value="Sushi"/>
    <property type="match status" value="1"/>
</dbReference>
<dbReference type="SUPFAM" id="SSF57535">
    <property type="entry name" value="Complement control module/SCR domain"/>
    <property type="match status" value="1"/>
</dbReference>
<evidence type="ECO:0000256" key="1">
    <source>
        <dbReference type="ARBA" id="ARBA00023157"/>
    </source>
</evidence>